<dbReference type="AlphaFoldDB" id="A0A372LE56"/>
<sequence>MKMVYSMLAAFTLFLSPGFTGSAAKAAPLAEGSKGSEVIHIQTILNQMGYLQSGPTGFFGPLTTNAVKQFQRDFHIDAIGLVGPRTISRLNDVNRMAHIVNGEARGESYKGQVAIAAVILNRVESNQFPNTIHKVINQTNAFTALNDGQYYLEPSSSAYRAVKDAFLGSDPTNGSLYYYNPRLATDDWIFTRPVTKQIGNHVFAN</sequence>
<dbReference type="InterPro" id="IPR002477">
    <property type="entry name" value="Peptidoglycan-bd-like"/>
</dbReference>
<feature type="chain" id="PRO_5016580343" evidence="1">
    <location>
        <begin position="27"/>
        <end position="205"/>
    </location>
</feature>
<feature type="domain" description="Peptidoglycan binding-like" evidence="2">
    <location>
        <begin position="35"/>
        <end position="90"/>
    </location>
</feature>
<accession>A0A372LE56</accession>
<dbReference type="GO" id="GO:0016787">
    <property type="term" value="F:hydrolase activity"/>
    <property type="evidence" value="ECO:0007669"/>
    <property type="project" value="UniProtKB-KW"/>
</dbReference>
<dbReference type="SUPFAM" id="SSF47090">
    <property type="entry name" value="PGBD-like"/>
    <property type="match status" value="1"/>
</dbReference>
<feature type="signal peptide" evidence="1">
    <location>
        <begin position="1"/>
        <end position="26"/>
    </location>
</feature>
<dbReference type="InterPro" id="IPR042047">
    <property type="entry name" value="SleB_dom1"/>
</dbReference>
<gene>
    <name evidence="4" type="ORF">D0469_18275</name>
</gene>
<dbReference type="Gene3D" id="1.10.10.2520">
    <property type="entry name" value="Cell wall hydrolase SleB, domain 1"/>
    <property type="match status" value="1"/>
</dbReference>
<dbReference type="Pfam" id="PF07486">
    <property type="entry name" value="Hydrolase_2"/>
    <property type="match status" value="1"/>
</dbReference>
<dbReference type="RefSeq" id="WP_117328166.1">
    <property type="nucleotide sequence ID" value="NZ_QVTE01000055.1"/>
</dbReference>
<comment type="caution">
    <text evidence="4">The sequence shown here is derived from an EMBL/GenBank/DDBJ whole genome shotgun (WGS) entry which is preliminary data.</text>
</comment>
<dbReference type="OrthoDB" id="9785345at2"/>
<organism evidence="4 5">
    <name type="scientific">Peribacillus saganii</name>
    <dbReference type="NCBI Taxonomy" id="2303992"/>
    <lineage>
        <taxon>Bacteria</taxon>
        <taxon>Bacillati</taxon>
        <taxon>Bacillota</taxon>
        <taxon>Bacilli</taxon>
        <taxon>Bacillales</taxon>
        <taxon>Bacillaceae</taxon>
        <taxon>Peribacillus</taxon>
    </lineage>
</organism>
<evidence type="ECO:0000259" key="2">
    <source>
        <dbReference type="Pfam" id="PF01471"/>
    </source>
</evidence>
<dbReference type="EMBL" id="QVTE01000055">
    <property type="protein sequence ID" value="RFU64507.1"/>
    <property type="molecule type" value="Genomic_DNA"/>
</dbReference>
<dbReference type="Gene3D" id="1.10.101.10">
    <property type="entry name" value="PGBD-like superfamily/PGBD"/>
    <property type="match status" value="1"/>
</dbReference>
<evidence type="ECO:0000256" key="1">
    <source>
        <dbReference type="SAM" id="SignalP"/>
    </source>
</evidence>
<protein>
    <submittedName>
        <fullName evidence="4">Cell wall hydrolase</fullName>
    </submittedName>
</protein>
<evidence type="ECO:0000313" key="4">
    <source>
        <dbReference type="EMBL" id="RFU64507.1"/>
    </source>
</evidence>
<feature type="domain" description="Cell wall hydrolase SleB" evidence="3">
    <location>
        <begin position="106"/>
        <end position="204"/>
    </location>
</feature>
<keyword evidence="4" id="KW-0378">Hydrolase</keyword>
<dbReference type="InterPro" id="IPR011105">
    <property type="entry name" value="Cell_wall_hydrolase_SleB"/>
</dbReference>
<dbReference type="Pfam" id="PF01471">
    <property type="entry name" value="PG_binding_1"/>
    <property type="match status" value="1"/>
</dbReference>
<evidence type="ECO:0000313" key="5">
    <source>
        <dbReference type="Proteomes" id="UP000264541"/>
    </source>
</evidence>
<dbReference type="InterPro" id="IPR036365">
    <property type="entry name" value="PGBD-like_sf"/>
</dbReference>
<keyword evidence="1" id="KW-0732">Signal</keyword>
<keyword evidence="5" id="KW-1185">Reference proteome</keyword>
<evidence type="ECO:0000259" key="3">
    <source>
        <dbReference type="Pfam" id="PF07486"/>
    </source>
</evidence>
<proteinExistence type="predicted"/>
<name>A0A372LE56_9BACI</name>
<dbReference type="Gene3D" id="6.20.240.60">
    <property type="match status" value="1"/>
</dbReference>
<dbReference type="Proteomes" id="UP000264541">
    <property type="component" value="Unassembled WGS sequence"/>
</dbReference>
<dbReference type="InterPro" id="IPR036366">
    <property type="entry name" value="PGBDSf"/>
</dbReference>
<reference evidence="4 5" key="1">
    <citation type="submission" date="2018-08" db="EMBL/GenBank/DDBJ databases">
        <title>Bacillus chawlae sp. nov., Bacillus glennii sp. nov., and Bacillus saganii sp. nov. Isolated from the Vehicle Assembly Building at Kennedy Space Center where the Viking Spacecraft were Assembled.</title>
        <authorList>
            <person name="Seuylemezian A."/>
            <person name="Vaishampayan P."/>
        </authorList>
    </citation>
    <scope>NUCLEOTIDE SEQUENCE [LARGE SCALE GENOMIC DNA]</scope>
    <source>
        <strain evidence="4 5">V47-23a</strain>
    </source>
</reference>